<accession>A0A561T720</accession>
<dbReference type="CDD" id="cd02851">
    <property type="entry name" value="E_set_GO_C"/>
    <property type="match status" value="1"/>
</dbReference>
<dbReference type="Pfam" id="PF09118">
    <property type="entry name" value="GO-like_E_set"/>
    <property type="match status" value="1"/>
</dbReference>
<sequence length="645" mass="69721">MPRTCAPPRRRLATLLRACVVAAVTTSTALATPLGVHAADAGPTFTTQQVRAEERPEEVAALGPEAAEYLAWQRLEQRAALREAARTRAEGGPDNGYPNPLRVHRLEMLTKTQADLNKKFDPSVFGKFTDYFPSPDYGDHIALLPTGKVLVFSFEPVETDPTQEPAPTNIIGSANKGRAYLWDPAKGTGAGAFKAVPPPNVVLDDGTGANRPAPFFCAGHSFLPNGMLGVFGGNLGGNGGTGAKLSLVFDPWTETWTRNPDMSVGRWYPSVVTGADGRQLIMSGQSELGWGTPTPVVERFPAKNVAVPLDPRQAPLAPVDRFGADAPFTTDYPQLFSLNDGKVYALGRTPNEQWLFDPKTETRTDLPTRPDNLDPGVMSRNYGSAVALPGGFKGPDSVLVLGGNRSDPNTYQLSGGMWTKKSPRAFGRTQDDTLVMPDGNLFTVNGAYDIRDYGNGPYNPNADLKYRQTEQRDAQGNWKLGPVQRLPRGYHSNAVILPDGRVMITGDELQQIANNPDIKSGMNGTIEIYEPWYLHSGSRPVLDSAPTDPQRYNRTFTVTSSTPNQVTRAVLLSPITSTHSVDTAQRHVELQITNRGGNQLTLQTPATSAAAPPGYYMLFLLDAAGVPSTAKWVKLEPKESGGSLP</sequence>
<organism evidence="3 4">
    <name type="scientific">Kitasatospora viridis</name>
    <dbReference type="NCBI Taxonomy" id="281105"/>
    <lineage>
        <taxon>Bacteria</taxon>
        <taxon>Bacillati</taxon>
        <taxon>Actinomycetota</taxon>
        <taxon>Actinomycetes</taxon>
        <taxon>Kitasatosporales</taxon>
        <taxon>Streptomycetaceae</taxon>
        <taxon>Kitasatospora</taxon>
    </lineage>
</organism>
<proteinExistence type="predicted"/>
<feature type="domain" description="Galactose oxidase-like Early set" evidence="2">
    <location>
        <begin position="539"/>
        <end position="634"/>
    </location>
</feature>
<dbReference type="SUPFAM" id="SSF50965">
    <property type="entry name" value="Galactose oxidase, central domain"/>
    <property type="match status" value="1"/>
</dbReference>
<dbReference type="InterPro" id="IPR015202">
    <property type="entry name" value="GO-like_E_set"/>
</dbReference>
<gene>
    <name evidence="3" type="ORF">FHX73_14374</name>
</gene>
<dbReference type="GO" id="GO:0005975">
    <property type="term" value="P:carbohydrate metabolic process"/>
    <property type="evidence" value="ECO:0007669"/>
    <property type="project" value="UniProtKB-ARBA"/>
</dbReference>
<reference evidence="3 4" key="1">
    <citation type="submission" date="2019-06" db="EMBL/GenBank/DDBJ databases">
        <title>Sequencing the genomes of 1000 actinobacteria strains.</title>
        <authorList>
            <person name="Klenk H.-P."/>
        </authorList>
    </citation>
    <scope>NUCLEOTIDE SEQUENCE [LARGE SCALE GENOMIC DNA]</scope>
    <source>
        <strain evidence="3 4">DSM 44826</strain>
    </source>
</reference>
<dbReference type="PANTHER" id="PTHR32208">
    <property type="entry name" value="SECRETED PROTEIN-RELATED"/>
    <property type="match status" value="1"/>
</dbReference>
<evidence type="ECO:0000256" key="1">
    <source>
        <dbReference type="SAM" id="SignalP"/>
    </source>
</evidence>
<dbReference type="RefSeq" id="WP_145910156.1">
    <property type="nucleotide sequence ID" value="NZ_BAAAMZ010000009.1"/>
</dbReference>
<dbReference type="Gene3D" id="2.130.10.80">
    <property type="entry name" value="Galactose oxidase/kelch, beta-propeller"/>
    <property type="match status" value="1"/>
</dbReference>
<dbReference type="InterPro" id="IPR014756">
    <property type="entry name" value="Ig_E-set"/>
</dbReference>
<protein>
    <submittedName>
        <fullName evidence="3">Uncharacterized protein DUF1929</fullName>
    </submittedName>
</protein>
<dbReference type="InterPro" id="IPR013783">
    <property type="entry name" value="Ig-like_fold"/>
</dbReference>
<dbReference type="SUPFAM" id="SSF81296">
    <property type="entry name" value="E set domains"/>
    <property type="match status" value="1"/>
</dbReference>
<comment type="caution">
    <text evidence="3">The sequence shown here is derived from an EMBL/GenBank/DDBJ whole genome shotgun (WGS) entry which is preliminary data.</text>
</comment>
<dbReference type="AlphaFoldDB" id="A0A561T720"/>
<dbReference type="EMBL" id="VIWT01000004">
    <property type="protein sequence ID" value="TWF82892.1"/>
    <property type="molecule type" value="Genomic_DNA"/>
</dbReference>
<evidence type="ECO:0000259" key="2">
    <source>
        <dbReference type="Pfam" id="PF09118"/>
    </source>
</evidence>
<evidence type="ECO:0000313" key="3">
    <source>
        <dbReference type="EMBL" id="TWF82892.1"/>
    </source>
</evidence>
<dbReference type="Proteomes" id="UP000317940">
    <property type="component" value="Unassembled WGS sequence"/>
</dbReference>
<dbReference type="PANTHER" id="PTHR32208:SF21">
    <property type="entry name" value="LOW QUALITY PROTEIN: ALDEHYDE OXIDASE GLOX-LIKE"/>
    <property type="match status" value="1"/>
</dbReference>
<feature type="signal peptide" evidence="1">
    <location>
        <begin position="1"/>
        <end position="31"/>
    </location>
</feature>
<dbReference type="InterPro" id="IPR011043">
    <property type="entry name" value="Gal_Oxase/kelch_b-propeller"/>
</dbReference>
<feature type="chain" id="PRO_5038334556" evidence="1">
    <location>
        <begin position="32"/>
        <end position="645"/>
    </location>
</feature>
<dbReference type="OrthoDB" id="601499at2"/>
<dbReference type="InterPro" id="IPR037293">
    <property type="entry name" value="Gal_Oxidase_central_sf"/>
</dbReference>
<keyword evidence="1" id="KW-0732">Signal</keyword>
<evidence type="ECO:0000313" key="4">
    <source>
        <dbReference type="Proteomes" id="UP000317940"/>
    </source>
</evidence>
<keyword evidence="4" id="KW-1185">Reference proteome</keyword>
<dbReference type="Gene3D" id="2.60.40.10">
    <property type="entry name" value="Immunoglobulins"/>
    <property type="match status" value="1"/>
</dbReference>
<name>A0A561T720_9ACTN</name>